<dbReference type="OrthoDB" id="3638657at2"/>
<evidence type="ECO:0000313" key="3">
    <source>
        <dbReference type="Proteomes" id="UP000272729"/>
    </source>
</evidence>
<dbReference type="EMBL" id="RBXR01000001">
    <property type="protein sequence ID" value="RKT68280.1"/>
    <property type="molecule type" value="Genomic_DNA"/>
</dbReference>
<feature type="transmembrane region" description="Helical" evidence="1">
    <location>
        <begin position="69"/>
        <end position="90"/>
    </location>
</feature>
<organism evidence="2 3">
    <name type="scientific">Saccharothrix variisporea</name>
    <dbReference type="NCBI Taxonomy" id="543527"/>
    <lineage>
        <taxon>Bacteria</taxon>
        <taxon>Bacillati</taxon>
        <taxon>Actinomycetota</taxon>
        <taxon>Actinomycetes</taxon>
        <taxon>Pseudonocardiales</taxon>
        <taxon>Pseudonocardiaceae</taxon>
        <taxon>Saccharothrix</taxon>
    </lineage>
</organism>
<keyword evidence="1" id="KW-0812">Transmembrane</keyword>
<dbReference type="AlphaFoldDB" id="A0A495X2S6"/>
<accession>A0A495X2S6</accession>
<name>A0A495X2S6_9PSEU</name>
<keyword evidence="3" id="KW-1185">Reference proteome</keyword>
<keyword evidence="1" id="KW-0472">Membrane</keyword>
<evidence type="ECO:0000313" key="2">
    <source>
        <dbReference type="EMBL" id="RKT68280.1"/>
    </source>
</evidence>
<evidence type="ECO:0000256" key="1">
    <source>
        <dbReference type="SAM" id="Phobius"/>
    </source>
</evidence>
<sequence length="100" mass="10218">MGAGEADRVEEPTSAARIRVEKTGLRVEVAVPPGQAPRLLTAAGYAVVSVGVLVGPALTVRAVPADFPVWATLGLVAGQIGLLGLVALAVRSVARRDPVR</sequence>
<comment type="caution">
    <text evidence="2">The sequence shown here is derived from an EMBL/GenBank/DDBJ whole genome shotgun (WGS) entry which is preliminary data.</text>
</comment>
<gene>
    <name evidence="2" type="ORF">DFJ66_1462</name>
</gene>
<keyword evidence="1" id="KW-1133">Transmembrane helix</keyword>
<reference evidence="2 3" key="1">
    <citation type="submission" date="2018-10" db="EMBL/GenBank/DDBJ databases">
        <title>Sequencing the genomes of 1000 actinobacteria strains.</title>
        <authorList>
            <person name="Klenk H.-P."/>
        </authorList>
    </citation>
    <scope>NUCLEOTIDE SEQUENCE [LARGE SCALE GENOMIC DNA]</scope>
    <source>
        <strain evidence="2 3">DSM 43911</strain>
    </source>
</reference>
<dbReference type="Proteomes" id="UP000272729">
    <property type="component" value="Unassembled WGS sequence"/>
</dbReference>
<dbReference type="RefSeq" id="WP_121219171.1">
    <property type="nucleotide sequence ID" value="NZ_JBIUBA010000004.1"/>
</dbReference>
<proteinExistence type="predicted"/>
<feature type="transmembrane region" description="Helical" evidence="1">
    <location>
        <begin position="42"/>
        <end position="63"/>
    </location>
</feature>
<protein>
    <submittedName>
        <fullName evidence="2">Uncharacterized protein</fullName>
    </submittedName>
</protein>